<protein>
    <submittedName>
        <fullName evidence="3">NADH dehydrogenase [ubiquinone] 1 alpha subcomplex subunit 12</fullName>
    </submittedName>
</protein>
<dbReference type="InterPro" id="IPR013780">
    <property type="entry name" value="Glyco_hydro_b"/>
</dbReference>
<dbReference type="EMBL" id="UYRT01077906">
    <property type="protein sequence ID" value="VDN17212.1"/>
    <property type="molecule type" value="Genomic_DNA"/>
</dbReference>
<name>A0A183DNI0_9BILA</name>
<dbReference type="Gene3D" id="2.60.40.1180">
    <property type="entry name" value="Golgi alpha-mannosidase II"/>
    <property type="match status" value="1"/>
</dbReference>
<sequence>MEVRNPVQSLLMFRLSVRLCEIYLYKCKAPNASCFVFIVWKIGFIQNVNFLLSKIGLTNPGGYFVQDLWSGRHKGLFRPNDEYYTTVNPTGIDFIKATLPDLYSGW</sequence>
<organism evidence="3">
    <name type="scientific">Gongylonema pulchrum</name>
    <dbReference type="NCBI Taxonomy" id="637853"/>
    <lineage>
        <taxon>Eukaryota</taxon>
        <taxon>Metazoa</taxon>
        <taxon>Ecdysozoa</taxon>
        <taxon>Nematoda</taxon>
        <taxon>Chromadorea</taxon>
        <taxon>Rhabditida</taxon>
        <taxon>Spirurina</taxon>
        <taxon>Spiruromorpha</taxon>
        <taxon>Spiruroidea</taxon>
        <taxon>Gongylonematidae</taxon>
        <taxon>Gongylonema</taxon>
    </lineage>
</organism>
<evidence type="ECO:0000313" key="2">
    <source>
        <dbReference type="Proteomes" id="UP000271098"/>
    </source>
</evidence>
<evidence type="ECO:0000313" key="3">
    <source>
        <dbReference type="WBParaSite" id="GPUH_0001028401-mRNA-1"/>
    </source>
</evidence>
<gene>
    <name evidence="1" type="ORF">GPUH_LOCUS10271</name>
</gene>
<dbReference type="AlphaFoldDB" id="A0A183DNI0"/>
<proteinExistence type="predicted"/>
<dbReference type="SUPFAM" id="SSF51011">
    <property type="entry name" value="Glycosyl hydrolase domain"/>
    <property type="match status" value="1"/>
</dbReference>
<dbReference type="WBParaSite" id="GPUH_0001028401-mRNA-1">
    <property type="protein sequence ID" value="GPUH_0001028401-mRNA-1"/>
    <property type="gene ID" value="GPUH_0001028401"/>
</dbReference>
<evidence type="ECO:0000313" key="1">
    <source>
        <dbReference type="EMBL" id="VDN17212.1"/>
    </source>
</evidence>
<dbReference type="Proteomes" id="UP000271098">
    <property type="component" value="Unassembled WGS sequence"/>
</dbReference>
<reference evidence="3" key="1">
    <citation type="submission" date="2016-06" db="UniProtKB">
        <authorList>
            <consortium name="WormBaseParasite"/>
        </authorList>
    </citation>
    <scope>IDENTIFICATION</scope>
</reference>
<dbReference type="OrthoDB" id="5795902at2759"/>
<reference evidence="1 2" key="2">
    <citation type="submission" date="2018-11" db="EMBL/GenBank/DDBJ databases">
        <authorList>
            <consortium name="Pathogen Informatics"/>
        </authorList>
    </citation>
    <scope>NUCLEOTIDE SEQUENCE [LARGE SCALE GENOMIC DNA]</scope>
</reference>
<accession>A0A183DNI0</accession>
<keyword evidence="2" id="KW-1185">Reference proteome</keyword>